<evidence type="ECO:0000313" key="5">
    <source>
        <dbReference type="EMBL" id="SDJ84871.1"/>
    </source>
</evidence>
<dbReference type="OrthoDB" id="6115007at2"/>
<reference evidence="6" key="1">
    <citation type="submission" date="2016-10" db="EMBL/GenBank/DDBJ databases">
        <authorList>
            <person name="Varghese N."/>
            <person name="Submissions S."/>
        </authorList>
    </citation>
    <scope>NUCLEOTIDE SEQUENCE [LARGE SCALE GENOMIC DNA]</scope>
    <source>
        <strain evidence="6">DSM 23317</strain>
    </source>
</reference>
<dbReference type="Pfam" id="PF00196">
    <property type="entry name" value="GerE"/>
    <property type="match status" value="1"/>
</dbReference>
<dbReference type="PANTHER" id="PTHR44688">
    <property type="entry name" value="DNA-BINDING TRANSCRIPTIONAL ACTIVATOR DEVR_DOSR"/>
    <property type="match status" value="1"/>
</dbReference>
<dbReference type="Gene3D" id="1.10.10.10">
    <property type="entry name" value="Winged helix-like DNA-binding domain superfamily/Winged helix DNA-binding domain"/>
    <property type="match status" value="1"/>
</dbReference>
<gene>
    <name evidence="5" type="ORF">SAMN04488540_11470</name>
</gene>
<dbReference type="GO" id="GO:0003677">
    <property type="term" value="F:DNA binding"/>
    <property type="evidence" value="ECO:0007669"/>
    <property type="project" value="UniProtKB-KW"/>
</dbReference>
<dbReference type="AlphaFoldDB" id="A0A1G8X336"/>
<dbReference type="InterPro" id="IPR036388">
    <property type="entry name" value="WH-like_DNA-bd_sf"/>
</dbReference>
<evidence type="ECO:0000256" key="3">
    <source>
        <dbReference type="ARBA" id="ARBA00023163"/>
    </source>
</evidence>
<keyword evidence="2" id="KW-0238">DNA-binding</keyword>
<dbReference type="RefSeq" id="WP_090366788.1">
    <property type="nucleotide sequence ID" value="NZ_FNEM01000014.1"/>
</dbReference>
<name>A0A1G8X336_9GAMM</name>
<dbReference type="PROSITE" id="PS50043">
    <property type="entry name" value="HTH_LUXR_2"/>
    <property type="match status" value="1"/>
</dbReference>
<dbReference type="SUPFAM" id="SSF46894">
    <property type="entry name" value="C-terminal effector domain of the bipartite response regulators"/>
    <property type="match status" value="1"/>
</dbReference>
<accession>A0A1G8X336</accession>
<evidence type="ECO:0000256" key="2">
    <source>
        <dbReference type="ARBA" id="ARBA00023125"/>
    </source>
</evidence>
<evidence type="ECO:0000256" key="1">
    <source>
        <dbReference type="ARBA" id="ARBA00023015"/>
    </source>
</evidence>
<feature type="domain" description="HTH luxR-type" evidence="4">
    <location>
        <begin position="187"/>
        <end position="252"/>
    </location>
</feature>
<dbReference type="InterPro" id="IPR016032">
    <property type="entry name" value="Sig_transdc_resp-reg_C-effctor"/>
</dbReference>
<keyword evidence="1" id="KW-0805">Transcription regulation</keyword>
<protein>
    <submittedName>
        <fullName evidence="5">Regulatory protein, luxR family</fullName>
    </submittedName>
</protein>
<dbReference type="PANTHER" id="PTHR44688:SF25">
    <property type="entry name" value="HTH LUXR-TYPE DOMAIN-CONTAINING PROTEIN"/>
    <property type="match status" value="1"/>
</dbReference>
<dbReference type="CDD" id="cd06170">
    <property type="entry name" value="LuxR_C_like"/>
    <property type="match status" value="1"/>
</dbReference>
<evidence type="ECO:0000313" key="6">
    <source>
        <dbReference type="Proteomes" id="UP000199527"/>
    </source>
</evidence>
<dbReference type="Proteomes" id="UP000199527">
    <property type="component" value="Unassembled WGS sequence"/>
</dbReference>
<keyword evidence="6" id="KW-1185">Reference proteome</keyword>
<sequence length="254" mass="29764">MSIETQSCNIDPKHIRRVREFLLPYGVMDFFYSIITHVNRPALHQFKKLGRRLPREVAKARRIICSRDDLREFRHRYLTHFATTDITYKAYFNNHRSGLSVWGAPDLSDNKRSQFRRLLEDYGVSSLAVWHLPIRHHPGWYSEFVFVSDLGREALLRQLGQHQQQIEYQLQLFACHFNELCISELNPIVNFNCLSDKALQVLKLTAEGYSSDEVAQTLSMTESGVYYHLERLKDRLCARNRVQLISQAHTLGLL</sequence>
<proteinExistence type="predicted"/>
<keyword evidence="3" id="KW-0804">Transcription</keyword>
<evidence type="ECO:0000259" key="4">
    <source>
        <dbReference type="PROSITE" id="PS50043"/>
    </source>
</evidence>
<dbReference type="InterPro" id="IPR000792">
    <property type="entry name" value="Tscrpt_reg_LuxR_C"/>
</dbReference>
<dbReference type="EMBL" id="FNEM01000014">
    <property type="protein sequence ID" value="SDJ84871.1"/>
    <property type="molecule type" value="Genomic_DNA"/>
</dbReference>
<dbReference type="GO" id="GO:0006355">
    <property type="term" value="P:regulation of DNA-templated transcription"/>
    <property type="evidence" value="ECO:0007669"/>
    <property type="project" value="InterPro"/>
</dbReference>
<dbReference type="SMART" id="SM00421">
    <property type="entry name" value="HTH_LUXR"/>
    <property type="match status" value="1"/>
</dbReference>
<organism evidence="5 6">
    <name type="scientific">Ferrimonas sediminum</name>
    <dbReference type="NCBI Taxonomy" id="718193"/>
    <lineage>
        <taxon>Bacteria</taxon>
        <taxon>Pseudomonadati</taxon>
        <taxon>Pseudomonadota</taxon>
        <taxon>Gammaproteobacteria</taxon>
        <taxon>Alteromonadales</taxon>
        <taxon>Ferrimonadaceae</taxon>
        <taxon>Ferrimonas</taxon>
    </lineage>
</organism>